<reference evidence="1" key="1">
    <citation type="journal article" date="2013" name="J. Plant Res.">
        <title>Effect of fungi and light on seed germination of three Opuntia species from semiarid lands of central Mexico.</title>
        <authorList>
            <person name="Delgado-Sanchez P."/>
            <person name="Jimenez-Bremont J.F."/>
            <person name="Guerrero-Gonzalez Mde L."/>
            <person name="Flores J."/>
        </authorList>
    </citation>
    <scope>NUCLEOTIDE SEQUENCE</scope>
    <source>
        <tissue evidence="1">Cladode</tissue>
    </source>
</reference>
<accession>A0A7C8YQJ8</accession>
<evidence type="ECO:0000313" key="1">
    <source>
        <dbReference type="EMBL" id="MBA4624154.1"/>
    </source>
</evidence>
<protein>
    <submittedName>
        <fullName evidence="1">Uncharacterized protein</fullName>
    </submittedName>
</protein>
<dbReference type="EMBL" id="GISG01046483">
    <property type="protein sequence ID" value="MBA4624154.1"/>
    <property type="molecule type" value="Transcribed_RNA"/>
</dbReference>
<dbReference type="AlphaFoldDB" id="A0A7C8YQJ8"/>
<organism evidence="1">
    <name type="scientific">Opuntia streptacantha</name>
    <name type="common">Prickly pear cactus</name>
    <name type="synonym">Opuntia cardona</name>
    <dbReference type="NCBI Taxonomy" id="393608"/>
    <lineage>
        <taxon>Eukaryota</taxon>
        <taxon>Viridiplantae</taxon>
        <taxon>Streptophyta</taxon>
        <taxon>Embryophyta</taxon>
        <taxon>Tracheophyta</taxon>
        <taxon>Spermatophyta</taxon>
        <taxon>Magnoliopsida</taxon>
        <taxon>eudicotyledons</taxon>
        <taxon>Gunneridae</taxon>
        <taxon>Pentapetalae</taxon>
        <taxon>Caryophyllales</taxon>
        <taxon>Cactineae</taxon>
        <taxon>Cactaceae</taxon>
        <taxon>Opuntioideae</taxon>
        <taxon>Opuntia</taxon>
    </lineage>
</organism>
<sequence length="100" mass="10965">MPGPMKLQSPLASRSAWRLRVEHRTVGQAMQSRAKPFCQSFLSRFLISSHSVSVWTPSPPLPLPPPSGASRAAIEMIVGPGEAIAVISPENLNRREFGRF</sequence>
<reference evidence="1" key="2">
    <citation type="submission" date="2020-07" db="EMBL/GenBank/DDBJ databases">
        <authorList>
            <person name="Vera ALvarez R."/>
            <person name="Arias-Moreno D.M."/>
            <person name="Jimenez-Jacinto V."/>
            <person name="Jimenez-Bremont J.F."/>
            <person name="Swaminathan K."/>
            <person name="Moose S.P."/>
            <person name="Guerrero-Gonzalez M.L."/>
            <person name="Marino-Ramirez L."/>
            <person name="Landsman D."/>
            <person name="Rodriguez-Kessler M."/>
            <person name="Delgado-Sanchez P."/>
        </authorList>
    </citation>
    <scope>NUCLEOTIDE SEQUENCE</scope>
    <source>
        <tissue evidence="1">Cladode</tissue>
    </source>
</reference>
<name>A0A7C8YQJ8_OPUST</name>
<proteinExistence type="predicted"/>